<keyword evidence="7" id="KW-0808">Transferase</keyword>
<dbReference type="SUPFAM" id="SSF53383">
    <property type="entry name" value="PLP-dependent transferases"/>
    <property type="match status" value="1"/>
</dbReference>
<dbReference type="Proteomes" id="UP001168109">
    <property type="component" value="Unassembled WGS sequence"/>
</dbReference>
<evidence type="ECO:0000256" key="1">
    <source>
        <dbReference type="ARBA" id="ARBA00005384"/>
    </source>
</evidence>
<name>A0ABT7Q831_9GAMM</name>
<evidence type="ECO:0000313" key="8">
    <source>
        <dbReference type="Proteomes" id="UP001168109"/>
    </source>
</evidence>
<dbReference type="CDD" id="cd00609">
    <property type="entry name" value="AAT_like"/>
    <property type="match status" value="1"/>
</dbReference>
<dbReference type="Gene3D" id="3.90.1150.10">
    <property type="entry name" value="Aspartate Aminotransferase, domain 1"/>
    <property type="match status" value="1"/>
</dbReference>
<dbReference type="PROSITE" id="PS50949">
    <property type="entry name" value="HTH_GNTR"/>
    <property type="match status" value="1"/>
</dbReference>
<sequence>MSLYRQLADRLQHQIDTGIWQPGERIPSIRQSCKTHGLSPMTVLQAYQLLESQGRILARPQSGYYVKAAPSHLQHYAPQQTHYSGSVDINDLVFEVLQASKSRELVPLGMSVADPTLFPHPQLGRALASCMRKLDPFSTVADLPPGNEALRRAIAQRYASDGLAVDPQEIIITTGAMEALSLSLQVLTEPGDWVVVETPTFYGALQAIERLKLKAVEIPVIPGVGIDLALLAEALAERPIKACWLMGNVQHPLGHTMPDDHKRGLMQLLNTHGVALVEDDVYAEVYFGRERPRPIKYWDARGESLLCSSFSKCLAPGFRVGWVVAGPHAERIQRLQLMSTLSTNVPSQLALAQMLLNGGVDAHFRRLRHTLAQRQQQMRAALLRLFPDEVRISAPDGGHFLWLEFDSRLDSRALHARALTCGFSLAPGALFSSQGMHNHCLRLNSSHPWSEQLESALIKLAGLIDATLKQSSSYE</sequence>
<dbReference type="PANTHER" id="PTHR46577:SF2">
    <property type="entry name" value="TRANSCRIPTIONAL REGULATORY PROTEIN"/>
    <property type="match status" value="1"/>
</dbReference>
<dbReference type="InterPro" id="IPR004839">
    <property type="entry name" value="Aminotransferase_I/II_large"/>
</dbReference>
<keyword evidence="4" id="KW-0238">DNA-binding</keyword>
<evidence type="ECO:0000256" key="5">
    <source>
        <dbReference type="ARBA" id="ARBA00023163"/>
    </source>
</evidence>
<keyword evidence="8" id="KW-1185">Reference proteome</keyword>
<evidence type="ECO:0000256" key="3">
    <source>
        <dbReference type="ARBA" id="ARBA00023015"/>
    </source>
</evidence>
<feature type="domain" description="HTH gntR-type" evidence="6">
    <location>
        <begin position="1"/>
        <end position="69"/>
    </location>
</feature>
<comment type="caution">
    <text evidence="7">The sequence shown here is derived from an EMBL/GenBank/DDBJ whole genome shotgun (WGS) entry which is preliminary data.</text>
</comment>
<dbReference type="InterPro" id="IPR036390">
    <property type="entry name" value="WH_DNA-bd_sf"/>
</dbReference>
<keyword evidence="2" id="KW-0663">Pyridoxal phosphate</keyword>
<dbReference type="EMBL" id="JAOPLU010000001">
    <property type="protein sequence ID" value="MDM5129814.1"/>
    <property type="molecule type" value="Genomic_DNA"/>
</dbReference>
<organism evidence="7 8">
    <name type="scientific">Aeromonas piscicola</name>
    <dbReference type="NCBI Taxonomy" id="600645"/>
    <lineage>
        <taxon>Bacteria</taxon>
        <taxon>Pseudomonadati</taxon>
        <taxon>Pseudomonadota</taxon>
        <taxon>Gammaproteobacteria</taxon>
        <taxon>Aeromonadales</taxon>
        <taxon>Aeromonadaceae</taxon>
        <taxon>Aeromonas</taxon>
    </lineage>
</organism>
<dbReference type="InterPro" id="IPR015422">
    <property type="entry name" value="PyrdxlP-dep_Trfase_small"/>
</dbReference>
<protein>
    <submittedName>
        <fullName evidence="7">PLP-dependent aminotransferase family protein</fullName>
    </submittedName>
</protein>
<comment type="similarity">
    <text evidence="1">In the C-terminal section; belongs to the class-I pyridoxal-phosphate-dependent aminotransferase family.</text>
</comment>
<evidence type="ECO:0000256" key="2">
    <source>
        <dbReference type="ARBA" id="ARBA00022898"/>
    </source>
</evidence>
<dbReference type="GO" id="GO:0008483">
    <property type="term" value="F:transaminase activity"/>
    <property type="evidence" value="ECO:0007669"/>
    <property type="project" value="UniProtKB-KW"/>
</dbReference>
<evidence type="ECO:0000313" key="7">
    <source>
        <dbReference type="EMBL" id="MDM5129814.1"/>
    </source>
</evidence>
<keyword evidence="7" id="KW-0032">Aminotransferase</keyword>
<keyword evidence="3" id="KW-0805">Transcription regulation</keyword>
<dbReference type="InterPro" id="IPR015421">
    <property type="entry name" value="PyrdxlP-dep_Trfase_major"/>
</dbReference>
<dbReference type="InterPro" id="IPR000524">
    <property type="entry name" value="Tscrpt_reg_HTH_GntR"/>
</dbReference>
<gene>
    <name evidence="7" type="ORF">OB962_02200</name>
</gene>
<dbReference type="SUPFAM" id="SSF46785">
    <property type="entry name" value="Winged helix' DNA-binding domain"/>
    <property type="match status" value="1"/>
</dbReference>
<accession>A0ABT7Q831</accession>
<dbReference type="Gene3D" id="1.10.10.10">
    <property type="entry name" value="Winged helix-like DNA-binding domain superfamily/Winged helix DNA-binding domain"/>
    <property type="match status" value="1"/>
</dbReference>
<dbReference type="Pfam" id="PF00155">
    <property type="entry name" value="Aminotran_1_2"/>
    <property type="match status" value="1"/>
</dbReference>
<dbReference type="RefSeq" id="WP_290040635.1">
    <property type="nucleotide sequence ID" value="NZ_JAOPLU010000001.1"/>
</dbReference>
<evidence type="ECO:0000259" key="6">
    <source>
        <dbReference type="PROSITE" id="PS50949"/>
    </source>
</evidence>
<proteinExistence type="inferred from homology"/>
<keyword evidence="5" id="KW-0804">Transcription</keyword>
<evidence type="ECO:0000256" key="4">
    <source>
        <dbReference type="ARBA" id="ARBA00023125"/>
    </source>
</evidence>
<reference evidence="7" key="1">
    <citation type="submission" date="2024-05" db="EMBL/GenBank/DDBJ databases">
        <title>WGS of Aeromonas isolates.</title>
        <authorList>
            <person name="Lee H."/>
        </authorList>
    </citation>
    <scope>NUCLEOTIDE SEQUENCE</scope>
    <source>
        <strain evidence="7">LP308</strain>
    </source>
</reference>
<dbReference type="Gene3D" id="3.40.640.10">
    <property type="entry name" value="Type I PLP-dependent aspartate aminotransferase-like (Major domain)"/>
    <property type="match status" value="1"/>
</dbReference>
<dbReference type="CDD" id="cd07377">
    <property type="entry name" value="WHTH_GntR"/>
    <property type="match status" value="1"/>
</dbReference>
<dbReference type="InterPro" id="IPR015424">
    <property type="entry name" value="PyrdxlP-dep_Trfase"/>
</dbReference>
<dbReference type="InterPro" id="IPR051446">
    <property type="entry name" value="HTH_trans_reg/aminotransferase"/>
</dbReference>
<dbReference type="SMART" id="SM00345">
    <property type="entry name" value="HTH_GNTR"/>
    <property type="match status" value="1"/>
</dbReference>
<dbReference type="PANTHER" id="PTHR46577">
    <property type="entry name" value="HTH-TYPE TRANSCRIPTIONAL REGULATORY PROTEIN GABR"/>
    <property type="match status" value="1"/>
</dbReference>
<dbReference type="Pfam" id="PF00392">
    <property type="entry name" value="GntR"/>
    <property type="match status" value="1"/>
</dbReference>
<dbReference type="InterPro" id="IPR036388">
    <property type="entry name" value="WH-like_DNA-bd_sf"/>
</dbReference>